<dbReference type="EMBL" id="KZ454975">
    <property type="protein sequence ID" value="PNW69582.1"/>
    <property type="molecule type" value="Genomic_DNA"/>
</dbReference>
<dbReference type="Gramene" id="PNW69582">
    <property type="protein sequence ID" value="PNW69582"/>
    <property type="gene ID" value="CHLRE_48g761247v5"/>
</dbReference>
<sequence>MTVDAAVEAPFSHTTGTAAKVVLRFISALNARDLSGMLQLVSDDCHHVDLSHEAEGHCKEDVARFYADVVASMPEKVQ</sequence>
<dbReference type="PaxDb" id="3055-EDO97840"/>
<dbReference type="ExpressionAtlas" id="A0A2K3CMT3">
    <property type="expression patterns" value="baseline"/>
</dbReference>
<accession>A0A2K3CMT3</accession>
<reference evidence="1 2" key="1">
    <citation type="journal article" date="2007" name="Science">
        <title>The Chlamydomonas genome reveals the evolution of key animal and plant functions.</title>
        <authorList>
            <person name="Merchant S.S."/>
            <person name="Prochnik S.E."/>
            <person name="Vallon O."/>
            <person name="Harris E.H."/>
            <person name="Karpowicz S.J."/>
            <person name="Witman G.B."/>
            <person name="Terry A."/>
            <person name="Salamov A."/>
            <person name="Fritz-Laylin L.K."/>
            <person name="Marechal-Drouard L."/>
            <person name="Marshall W.F."/>
            <person name="Qu L.H."/>
            <person name="Nelson D.R."/>
            <person name="Sanderfoot A.A."/>
            <person name="Spalding M.H."/>
            <person name="Kapitonov V.V."/>
            <person name="Ren Q."/>
            <person name="Ferris P."/>
            <person name="Lindquist E."/>
            <person name="Shapiro H."/>
            <person name="Lucas S.M."/>
            <person name="Grimwood J."/>
            <person name="Schmutz J."/>
            <person name="Cardol P."/>
            <person name="Cerutti H."/>
            <person name="Chanfreau G."/>
            <person name="Chen C.L."/>
            <person name="Cognat V."/>
            <person name="Croft M.T."/>
            <person name="Dent R."/>
            <person name="Dutcher S."/>
            <person name="Fernandez E."/>
            <person name="Fukuzawa H."/>
            <person name="Gonzalez-Ballester D."/>
            <person name="Gonzalez-Halphen D."/>
            <person name="Hallmann A."/>
            <person name="Hanikenne M."/>
            <person name="Hippler M."/>
            <person name="Inwood W."/>
            <person name="Jabbari K."/>
            <person name="Kalanon M."/>
            <person name="Kuras R."/>
            <person name="Lefebvre P.A."/>
            <person name="Lemaire S.D."/>
            <person name="Lobanov A.V."/>
            <person name="Lohr M."/>
            <person name="Manuell A."/>
            <person name="Meier I."/>
            <person name="Mets L."/>
            <person name="Mittag M."/>
            <person name="Mittelmeier T."/>
            <person name="Moroney J.V."/>
            <person name="Moseley J."/>
            <person name="Napoli C."/>
            <person name="Nedelcu A.M."/>
            <person name="Niyogi K."/>
            <person name="Novoselov S.V."/>
            <person name="Paulsen I.T."/>
            <person name="Pazour G."/>
            <person name="Purton S."/>
            <person name="Ral J.P."/>
            <person name="Riano-Pachon D.M."/>
            <person name="Riekhof W."/>
            <person name="Rymarquis L."/>
            <person name="Schroda M."/>
            <person name="Stern D."/>
            <person name="Umen J."/>
            <person name="Willows R."/>
            <person name="Wilson N."/>
            <person name="Zimmer S.L."/>
            <person name="Allmer J."/>
            <person name="Balk J."/>
            <person name="Bisova K."/>
            <person name="Chen C.J."/>
            <person name="Elias M."/>
            <person name="Gendler K."/>
            <person name="Hauser C."/>
            <person name="Lamb M.R."/>
            <person name="Ledford H."/>
            <person name="Long J.C."/>
            <person name="Minagawa J."/>
            <person name="Page M.D."/>
            <person name="Pan J."/>
            <person name="Pootakham W."/>
            <person name="Roje S."/>
            <person name="Rose A."/>
            <person name="Stahlberg E."/>
            <person name="Terauchi A.M."/>
            <person name="Yang P."/>
            <person name="Ball S."/>
            <person name="Bowler C."/>
            <person name="Dieckmann C.L."/>
            <person name="Gladyshev V.N."/>
            <person name="Green P."/>
            <person name="Jorgensen R."/>
            <person name="Mayfield S."/>
            <person name="Mueller-Roeber B."/>
            <person name="Rajamani S."/>
            <person name="Sayre R.T."/>
            <person name="Brokstein P."/>
            <person name="Dubchak I."/>
            <person name="Goodstein D."/>
            <person name="Hornick L."/>
            <person name="Huang Y.W."/>
            <person name="Jhaveri J."/>
            <person name="Luo Y."/>
            <person name="Martinez D."/>
            <person name="Ngau W.C."/>
            <person name="Otillar B."/>
            <person name="Poliakov A."/>
            <person name="Porter A."/>
            <person name="Szajkowski L."/>
            <person name="Werner G."/>
            <person name="Zhou K."/>
            <person name="Grigoriev I.V."/>
            <person name="Rokhsar D.S."/>
            <person name="Grossman A.R."/>
        </authorList>
    </citation>
    <scope>NUCLEOTIDE SEQUENCE [LARGE SCALE GENOMIC DNA]</scope>
    <source>
        <strain evidence="2">CC-503</strain>
    </source>
</reference>
<proteinExistence type="predicted"/>
<dbReference type="InterPro" id="IPR032710">
    <property type="entry name" value="NTF2-like_dom_sf"/>
</dbReference>
<gene>
    <name evidence="1" type="ORF">CHLRE_48g761247v5</name>
</gene>
<dbReference type="RefSeq" id="XP_042914011.1">
    <property type="nucleotide sequence ID" value="XM_043073063.1"/>
</dbReference>
<dbReference type="InParanoid" id="A0A2K3CMT3"/>
<evidence type="ECO:0000313" key="1">
    <source>
        <dbReference type="EMBL" id="PNW69582.1"/>
    </source>
</evidence>
<feature type="non-terminal residue" evidence="1">
    <location>
        <position position="78"/>
    </location>
</feature>
<dbReference type="GeneID" id="66057394"/>
<organism evidence="1 2">
    <name type="scientific">Chlamydomonas reinhardtii</name>
    <name type="common">Chlamydomonas smithii</name>
    <dbReference type="NCBI Taxonomy" id="3055"/>
    <lineage>
        <taxon>Eukaryota</taxon>
        <taxon>Viridiplantae</taxon>
        <taxon>Chlorophyta</taxon>
        <taxon>core chlorophytes</taxon>
        <taxon>Chlorophyceae</taxon>
        <taxon>CS clade</taxon>
        <taxon>Chlamydomonadales</taxon>
        <taxon>Chlamydomonadaceae</taxon>
        <taxon>Chlamydomonas</taxon>
    </lineage>
</organism>
<dbReference type="KEGG" id="cre:CHLRE_48g761247v5"/>
<evidence type="ECO:0000313" key="2">
    <source>
        <dbReference type="Proteomes" id="UP000006906"/>
    </source>
</evidence>
<protein>
    <submittedName>
        <fullName evidence="1">Uncharacterized protein</fullName>
    </submittedName>
</protein>
<keyword evidence="2" id="KW-1185">Reference proteome</keyword>
<name>A0A2K3CMT3_CHLRE</name>
<dbReference type="Proteomes" id="UP000006906">
    <property type="component" value="Unassembled WGS sequence"/>
</dbReference>
<dbReference type="SUPFAM" id="SSF54427">
    <property type="entry name" value="NTF2-like"/>
    <property type="match status" value="1"/>
</dbReference>
<dbReference type="Gene3D" id="3.10.450.50">
    <property type="match status" value="1"/>
</dbReference>
<dbReference type="AlphaFoldDB" id="A0A2K3CMT3"/>